<name>A0A552X496_9GAMM</name>
<dbReference type="AlphaFoldDB" id="A0A552X496"/>
<dbReference type="SUPFAM" id="SSF88697">
    <property type="entry name" value="PUA domain-like"/>
    <property type="match status" value="1"/>
</dbReference>
<dbReference type="Proteomes" id="UP000320359">
    <property type="component" value="Unassembled WGS sequence"/>
</dbReference>
<reference evidence="2 3" key="1">
    <citation type="submission" date="2019-07" db="EMBL/GenBank/DDBJ databases">
        <authorList>
            <person name="Yang M."/>
            <person name="Zhao D."/>
            <person name="Xiang H."/>
        </authorList>
    </citation>
    <scope>NUCLEOTIDE SEQUENCE [LARGE SCALE GENOMIC DNA]</scope>
    <source>
        <strain evidence="2 3">IM1326</strain>
    </source>
</reference>
<accession>A0A552X496</accession>
<evidence type="ECO:0000313" key="3">
    <source>
        <dbReference type="Proteomes" id="UP000320359"/>
    </source>
</evidence>
<dbReference type="PANTHER" id="PTHR46732">
    <property type="entry name" value="ATP-DEPENDENT PROTEASE LA (LON) DOMAIN PROTEIN"/>
    <property type="match status" value="1"/>
</dbReference>
<sequence>MNQDRKQTLGLFPLTSHVLPGGRMQLRVYEPRYLRMVRDALRAQQGFGLCMLNPHGCKEDNKHIYSVGTLVRIVDFESLDDGCLGITIEGNQLFDIQSIRTESDGLRVGDVHLRHPINGVSESEQDQELRVRLQEVFESYPELAQLYPQKQLNDPVWVYHRWLEILPLQADTKQNLLKDNYTQSVRNFLQDLFAQNQ</sequence>
<dbReference type="RefSeq" id="WP_143234269.1">
    <property type="nucleotide sequence ID" value="NZ_VJWL01000001.1"/>
</dbReference>
<feature type="domain" description="Lon N-terminal" evidence="1">
    <location>
        <begin position="8"/>
        <end position="196"/>
    </location>
</feature>
<dbReference type="InterPro" id="IPR015947">
    <property type="entry name" value="PUA-like_sf"/>
</dbReference>
<dbReference type="Gene3D" id="1.10.4060.10">
    <property type="entry name" value="BPP1347 like domain"/>
    <property type="match status" value="1"/>
</dbReference>
<dbReference type="PANTHER" id="PTHR46732:SF8">
    <property type="entry name" value="ATP-DEPENDENT PROTEASE LA (LON) DOMAIN PROTEIN"/>
    <property type="match status" value="1"/>
</dbReference>
<evidence type="ECO:0000259" key="1">
    <source>
        <dbReference type="SMART" id="SM00464"/>
    </source>
</evidence>
<dbReference type="SMART" id="SM00464">
    <property type="entry name" value="LON"/>
    <property type="match status" value="1"/>
</dbReference>
<comment type="caution">
    <text evidence="2">The sequence shown here is derived from an EMBL/GenBank/DDBJ whole genome shotgun (WGS) entry which is preliminary data.</text>
</comment>
<dbReference type="InterPro" id="IPR003111">
    <property type="entry name" value="Lon_prtase_N"/>
</dbReference>
<evidence type="ECO:0000313" key="2">
    <source>
        <dbReference type="EMBL" id="TRW49848.1"/>
    </source>
</evidence>
<dbReference type="OrthoDB" id="8558970at2"/>
<organism evidence="2 3">
    <name type="scientific">Aliidiomarina halalkaliphila</name>
    <dbReference type="NCBI Taxonomy" id="2593535"/>
    <lineage>
        <taxon>Bacteria</taxon>
        <taxon>Pseudomonadati</taxon>
        <taxon>Pseudomonadota</taxon>
        <taxon>Gammaproteobacteria</taxon>
        <taxon>Alteromonadales</taxon>
        <taxon>Idiomarinaceae</taxon>
        <taxon>Aliidiomarina</taxon>
    </lineage>
</organism>
<gene>
    <name evidence="2" type="ORF">FM042_03060</name>
</gene>
<proteinExistence type="predicted"/>
<dbReference type="InterPro" id="IPR046336">
    <property type="entry name" value="Lon_prtase_N_sf"/>
</dbReference>
<dbReference type="Gene3D" id="2.30.130.40">
    <property type="entry name" value="LON domain-like"/>
    <property type="match status" value="1"/>
</dbReference>
<dbReference type="Pfam" id="PF02190">
    <property type="entry name" value="LON_substr_bdg"/>
    <property type="match status" value="1"/>
</dbReference>
<protein>
    <submittedName>
        <fullName evidence="2">Peptidase S16</fullName>
    </submittedName>
</protein>
<keyword evidence="3" id="KW-1185">Reference proteome</keyword>
<dbReference type="EMBL" id="VJWL01000001">
    <property type="protein sequence ID" value="TRW49848.1"/>
    <property type="molecule type" value="Genomic_DNA"/>
</dbReference>